<evidence type="ECO:0000256" key="1">
    <source>
        <dbReference type="SAM" id="Phobius"/>
    </source>
</evidence>
<comment type="caution">
    <text evidence="2">The sequence shown here is derived from an EMBL/GenBank/DDBJ whole genome shotgun (WGS) entry which is preliminary data.</text>
</comment>
<reference evidence="2 3" key="1">
    <citation type="submission" date="2019-10" db="EMBL/GenBank/DDBJ databases">
        <title>A soil myxobacterium in the family Polyangiaceae.</title>
        <authorList>
            <person name="Li Y."/>
            <person name="Wang J."/>
        </authorList>
    </citation>
    <scope>NUCLEOTIDE SEQUENCE [LARGE SCALE GENOMIC DNA]</scope>
    <source>
        <strain evidence="2 3">DSM 14734</strain>
    </source>
</reference>
<feature type="transmembrane region" description="Helical" evidence="1">
    <location>
        <begin position="7"/>
        <end position="31"/>
    </location>
</feature>
<protein>
    <submittedName>
        <fullName evidence="2">Uncharacterized protein</fullName>
    </submittedName>
</protein>
<keyword evidence="1" id="KW-0472">Membrane</keyword>
<feature type="transmembrane region" description="Helical" evidence="1">
    <location>
        <begin position="43"/>
        <end position="62"/>
    </location>
</feature>
<organism evidence="2 3">
    <name type="scientific">Polyangium spumosum</name>
    <dbReference type="NCBI Taxonomy" id="889282"/>
    <lineage>
        <taxon>Bacteria</taxon>
        <taxon>Pseudomonadati</taxon>
        <taxon>Myxococcota</taxon>
        <taxon>Polyangia</taxon>
        <taxon>Polyangiales</taxon>
        <taxon>Polyangiaceae</taxon>
        <taxon>Polyangium</taxon>
    </lineage>
</organism>
<keyword evidence="1" id="KW-0812">Transmembrane</keyword>
<dbReference type="OrthoDB" id="9881022at2"/>
<gene>
    <name evidence="2" type="ORF">GF068_32875</name>
</gene>
<evidence type="ECO:0000313" key="3">
    <source>
        <dbReference type="Proteomes" id="UP000440224"/>
    </source>
</evidence>
<dbReference type="AlphaFoldDB" id="A0A6N7Q717"/>
<name>A0A6N7Q717_9BACT</name>
<dbReference type="EMBL" id="WJIE01000013">
    <property type="protein sequence ID" value="MRG96681.1"/>
    <property type="molecule type" value="Genomic_DNA"/>
</dbReference>
<keyword evidence="1" id="KW-1133">Transmembrane helix</keyword>
<keyword evidence="3" id="KW-1185">Reference proteome</keyword>
<dbReference type="Proteomes" id="UP000440224">
    <property type="component" value="Unassembled WGS sequence"/>
</dbReference>
<dbReference type="RefSeq" id="WP_153823489.1">
    <property type="nucleotide sequence ID" value="NZ_WJIE01000013.1"/>
</dbReference>
<accession>A0A6N7Q717</accession>
<evidence type="ECO:0000313" key="2">
    <source>
        <dbReference type="EMBL" id="MRG96681.1"/>
    </source>
</evidence>
<proteinExistence type="predicted"/>
<sequence length="123" mass="13996">MNRLAPTLVGLALLTFLVFLVAVFPIWPIAGMFVETGPERIELTLWITIGLTALWPMLWYGAIRRPRNGQTTAFQPIRLVGVRRRWRSGDIRHVTLAFTNDACRANFVERNPALLRAGVVRVR</sequence>